<feature type="compositionally biased region" description="Low complexity" evidence="7">
    <location>
        <begin position="38"/>
        <end position="61"/>
    </location>
</feature>
<feature type="transmembrane region" description="Helical" evidence="8">
    <location>
        <begin position="244"/>
        <end position="268"/>
    </location>
</feature>
<dbReference type="Proteomes" id="UP001147747">
    <property type="component" value="Unassembled WGS sequence"/>
</dbReference>
<protein>
    <submittedName>
        <fullName evidence="10">Major facilitator superfamily domain general substrate transporter</fullName>
    </submittedName>
</protein>
<dbReference type="PANTHER" id="PTHR11360">
    <property type="entry name" value="MONOCARBOXYLATE TRANSPORTER"/>
    <property type="match status" value="1"/>
</dbReference>
<evidence type="ECO:0000256" key="8">
    <source>
        <dbReference type="SAM" id="Phobius"/>
    </source>
</evidence>
<organism evidence="10 11">
    <name type="scientific">Penicillium cosmopolitanum</name>
    <dbReference type="NCBI Taxonomy" id="1131564"/>
    <lineage>
        <taxon>Eukaryota</taxon>
        <taxon>Fungi</taxon>
        <taxon>Dikarya</taxon>
        <taxon>Ascomycota</taxon>
        <taxon>Pezizomycotina</taxon>
        <taxon>Eurotiomycetes</taxon>
        <taxon>Eurotiomycetidae</taxon>
        <taxon>Eurotiales</taxon>
        <taxon>Aspergillaceae</taxon>
        <taxon>Penicillium</taxon>
    </lineage>
</organism>
<name>A0A9W9VDU1_9EURO</name>
<dbReference type="Gene3D" id="1.20.1250.20">
    <property type="entry name" value="MFS general substrate transporter like domains"/>
    <property type="match status" value="2"/>
</dbReference>
<feature type="transmembrane region" description="Helical" evidence="8">
    <location>
        <begin position="442"/>
        <end position="464"/>
    </location>
</feature>
<evidence type="ECO:0000313" key="11">
    <source>
        <dbReference type="Proteomes" id="UP001147747"/>
    </source>
</evidence>
<dbReference type="InterPro" id="IPR011701">
    <property type="entry name" value="MFS"/>
</dbReference>
<dbReference type="PROSITE" id="PS50850">
    <property type="entry name" value="MFS"/>
    <property type="match status" value="1"/>
</dbReference>
<feature type="transmembrane region" description="Helical" evidence="8">
    <location>
        <begin position="377"/>
        <end position="402"/>
    </location>
</feature>
<dbReference type="GeneID" id="81377582"/>
<evidence type="ECO:0000259" key="9">
    <source>
        <dbReference type="PROSITE" id="PS50850"/>
    </source>
</evidence>
<dbReference type="OrthoDB" id="5667at2759"/>
<dbReference type="AlphaFoldDB" id="A0A9W9VDU1"/>
<dbReference type="GO" id="GO:0022857">
    <property type="term" value="F:transmembrane transporter activity"/>
    <property type="evidence" value="ECO:0007669"/>
    <property type="project" value="InterPro"/>
</dbReference>
<feature type="transmembrane region" description="Helical" evidence="8">
    <location>
        <begin position="212"/>
        <end position="232"/>
    </location>
</feature>
<feature type="compositionally biased region" description="Basic and acidic residues" evidence="7">
    <location>
        <begin position="26"/>
        <end position="36"/>
    </location>
</feature>
<feature type="transmembrane region" description="Helical" evidence="8">
    <location>
        <begin position="68"/>
        <end position="91"/>
    </location>
</feature>
<reference evidence="10" key="1">
    <citation type="submission" date="2022-12" db="EMBL/GenBank/DDBJ databases">
        <authorList>
            <person name="Petersen C."/>
        </authorList>
    </citation>
    <scope>NUCLEOTIDE SEQUENCE</scope>
    <source>
        <strain evidence="10">IBT 29677</strain>
    </source>
</reference>
<feature type="transmembrane region" description="Helical" evidence="8">
    <location>
        <begin position="352"/>
        <end position="371"/>
    </location>
</feature>
<proteinExistence type="inferred from homology"/>
<dbReference type="EMBL" id="JAPZBU010000012">
    <property type="protein sequence ID" value="KAJ5377079.1"/>
    <property type="molecule type" value="Genomic_DNA"/>
</dbReference>
<evidence type="ECO:0000256" key="3">
    <source>
        <dbReference type="ARBA" id="ARBA00022448"/>
    </source>
</evidence>
<evidence type="ECO:0000256" key="5">
    <source>
        <dbReference type="ARBA" id="ARBA00022989"/>
    </source>
</evidence>
<evidence type="ECO:0000256" key="1">
    <source>
        <dbReference type="ARBA" id="ARBA00004141"/>
    </source>
</evidence>
<keyword evidence="4 8" id="KW-0812">Transmembrane</keyword>
<dbReference type="InterPro" id="IPR036259">
    <property type="entry name" value="MFS_trans_sf"/>
</dbReference>
<reference evidence="10" key="2">
    <citation type="journal article" date="2023" name="IMA Fungus">
        <title>Comparative genomic study of the Penicillium genus elucidates a diverse pangenome and 15 lateral gene transfer events.</title>
        <authorList>
            <person name="Petersen C."/>
            <person name="Sorensen T."/>
            <person name="Nielsen M.R."/>
            <person name="Sondergaard T.E."/>
            <person name="Sorensen J.L."/>
            <person name="Fitzpatrick D.A."/>
            <person name="Frisvad J.C."/>
            <person name="Nielsen K.L."/>
        </authorList>
    </citation>
    <scope>NUCLEOTIDE SEQUENCE</scope>
    <source>
        <strain evidence="10">IBT 29677</strain>
    </source>
</reference>
<comment type="subcellular location">
    <subcellularLocation>
        <location evidence="1">Membrane</location>
        <topology evidence="1">Multi-pass membrane protein</topology>
    </subcellularLocation>
</comment>
<evidence type="ECO:0000313" key="10">
    <source>
        <dbReference type="EMBL" id="KAJ5377079.1"/>
    </source>
</evidence>
<sequence length="477" mass="51870">SDSLFQSSSQAQLFFARPIRPSTAIMHDDRTAELEKGSSISSRPSSPAEPKPQAAGPPAAPEGGTKAFLSLLGGSLGLFISFGWVNCIAVFQAEYETNQLKTYSSSEVSWITSSECESLLPQPAVKQQSHFNLVFFMLFMSPLSGYLFDNYGPRLPICIGGLMHVFGLMMASLSSKYYQFYLAQSICSGIGTSLMFTPAMTSPMTYFRKRRALAGGLTVAGSSLGGVIFPLMVNNLLPEVGFAWTMRICAFLILGLWAIVMLTISSNLPRTRKEFNLANYLRPFTEFNFLILLTFCFFLYWGLFIPFNYLVLSAMHNGMSMTMAYNLIPIMNGASFFGRTIPNGLADKYGRFNVLIIMLLFTGVITLALWLPGRSNAANIVFAALFGIGSGTTIGLTPPLVMTLYPPQEIGFRIGLALAIAGIGTLTSPPIAGAIAEANGGSFRFAALFSGVNFMVATIFLVWLRGRVSGWNPLTKA</sequence>
<feature type="transmembrane region" description="Helical" evidence="8">
    <location>
        <begin position="289"/>
        <end position="311"/>
    </location>
</feature>
<keyword evidence="6 8" id="KW-0472">Membrane</keyword>
<feature type="transmembrane region" description="Helical" evidence="8">
    <location>
        <begin position="180"/>
        <end position="200"/>
    </location>
</feature>
<evidence type="ECO:0000256" key="4">
    <source>
        <dbReference type="ARBA" id="ARBA00022692"/>
    </source>
</evidence>
<evidence type="ECO:0000256" key="2">
    <source>
        <dbReference type="ARBA" id="ARBA00006727"/>
    </source>
</evidence>
<dbReference type="PANTHER" id="PTHR11360:SF224">
    <property type="entry name" value="MAJOR FACILITATOR SUPERFAMILY (MFS) PROFILE DOMAIN-CONTAINING PROTEIN-RELATED"/>
    <property type="match status" value="1"/>
</dbReference>
<evidence type="ECO:0000256" key="7">
    <source>
        <dbReference type="SAM" id="MobiDB-lite"/>
    </source>
</evidence>
<dbReference type="InterPro" id="IPR050327">
    <property type="entry name" value="Proton-linked_MCT"/>
</dbReference>
<evidence type="ECO:0000256" key="6">
    <source>
        <dbReference type="ARBA" id="ARBA00023136"/>
    </source>
</evidence>
<dbReference type="Pfam" id="PF07690">
    <property type="entry name" value="MFS_1"/>
    <property type="match status" value="1"/>
</dbReference>
<feature type="region of interest" description="Disordered" evidence="7">
    <location>
        <begin position="22"/>
        <end position="61"/>
    </location>
</feature>
<dbReference type="SUPFAM" id="SSF103473">
    <property type="entry name" value="MFS general substrate transporter"/>
    <property type="match status" value="1"/>
</dbReference>
<dbReference type="RefSeq" id="XP_056482109.1">
    <property type="nucleotide sequence ID" value="XM_056638602.1"/>
</dbReference>
<feature type="transmembrane region" description="Helical" evidence="8">
    <location>
        <begin position="414"/>
        <end position="436"/>
    </location>
</feature>
<dbReference type="CDD" id="cd17352">
    <property type="entry name" value="MFS_MCT_SLC16"/>
    <property type="match status" value="1"/>
</dbReference>
<dbReference type="GO" id="GO:0016020">
    <property type="term" value="C:membrane"/>
    <property type="evidence" value="ECO:0007669"/>
    <property type="project" value="UniProtKB-SubCell"/>
</dbReference>
<feature type="transmembrane region" description="Helical" evidence="8">
    <location>
        <begin position="323"/>
        <end position="340"/>
    </location>
</feature>
<gene>
    <name evidence="10" type="ORF">N7509_013965</name>
</gene>
<comment type="similarity">
    <text evidence="2">Belongs to the major facilitator superfamily. Monocarboxylate porter (TC 2.A.1.13) family.</text>
</comment>
<dbReference type="InterPro" id="IPR020846">
    <property type="entry name" value="MFS_dom"/>
</dbReference>
<comment type="caution">
    <text evidence="10">The sequence shown here is derived from an EMBL/GenBank/DDBJ whole genome shotgun (WGS) entry which is preliminary data.</text>
</comment>
<keyword evidence="5 8" id="KW-1133">Transmembrane helix</keyword>
<feature type="transmembrane region" description="Helical" evidence="8">
    <location>
        <begin position="129"/>
        <end position="148"/>
    </location>
</feature>
<feature type="domain" description="Major facilitator superfamily (MFS) profile" evidence="9">
    <location>
        <begin position="70"/>
        <end position="469"/>
    </location>
</feature>
<keyword evidence="3" id="KW-0813">Transport</keyword>
<keyword evidence="11" id="KW-1185">Reference proteome</keyword>
<accession>A0A9W9VDU1</accession>
<feature type="non-terminal residue" evidence="10">
    <location>
        <position position="477"/>
    </location>
</feature>